<feature type="compositionally biased region" description="Polar residues" evidence="11">
    <location>
        <begin position="215"/>
        <end position="236"/>
    </location>
</feature>
<feature type="region of interest" description="Disordered" evidence="11">
    <location>
        <begin position="3967"/>
        <end position="4084"/>
    </location>
</feature>
<keyword evidence="8" id="KW-0238">DNA-binding</keyword>
<feature type="compositionally biased region" description="Polar residues" evidence="11">
    <location>
        <begin position="661"/>
        <end position="679"/>
    </location>
</feature>
<evidence type="ECO:0000256" key="6">
    <source>
        <dbReference type="ARBA" id="ARBA00022853"/>
    </source>
</evidence>
<dbReference type="SUPFAM" id="SSF52540">
    <property type="entry name" value="P-loop containing nucleoside triphosphate hydrolases"/>
    <property type="match status" value="2"/>
</dbReference>
<feature type="domain" description="Helicase ATP-binding" evidence="13">
    <location>
        <begin position="1563"/>
        <end position="1737"/>
    </location>
</feature>
<feature type="compositionally biased region" description="Polar residues" evidence="11">
    <location>
        <begin position="875"/>
        <end position="888"/>
    </location>
</feature>
<dbReference type="InterPro" id="IPR000330">
    <property type="entry name" value="SNF2_N"/>
</dbReference>
<feature type="compositionally biased region" description="Polar residues" evidence="11">
    <location>
        <begin position="628"/>
        <end position="643"/>
    </location>
</feature>
<feature type="compositionally biased region" description="Polar residues" evidence="11">
    <location>
        <begin position="387"/>
        <end position="396"/>
    </location>
</feature>
<feature type="region of interest" description="Disordered" evidence="11">
    <location>
        <begin position="3810"/>
        <end position="3866"/>
    </location>
</feature>
<dbReference type="Gene3D" id="3.40.50.10810">
    <property type="entry name" value="Tandem AAA-ATPase domain"/>
    <property type="match status" value="1"/>
</dbReference>
<evidence type="ECO:0000256" key="2">
    <source>
        <dbReference type="ARBA" id="ARBA00022737"/>
    </source>
</evidence>
<dbReference type="GO" id="GO:0005634">
    <property type="term" value="C:nucleus"/>
    <property type="evidence" value="ECO:0007669"/>
    <property type="project" value="UniProtKB-SubCell"/>
</dbReference>
<feature type="compositionally biased region" description="Basic and acidic residues" evidence="11">
    <location>
        <begin position="1189"/>
        <end position="1199"/>
    </location>
</feature>
<dbReference type="SUPFAM" id="SSF160481">
    <property type="entry name" value="BRK domain-like"/>
    <property type="match status" value="1"/>
</dbReference>
<dbReference type="Proteomes" id="UP000827092">
    <property type="component" value="Unassembled WGS sequence"/>
</dbReference>
<dbReference type="InterPro" id="IPR049730">
    <property type="entry name" value="SNF2/RAD54-like_C"/>
</dbReference>
<feature type="compositionally biased region" description="Basic and acidic residues" evidence="11">
    <location>
        <begin position="1024"/>
        <end position="1035"/>
    </location>
</feature>
<dbReference type="CDD" id="cd17995">
    <property type="entry name" value="DEXHc_CHD6_7_8_9"/>
    <property type="match status" value="1"/>
</dbReference>
<feature type="compositionally biased region" description="Basic and acidic residues" evidence="11">
    <location>
        <begin position="1365"/>
        <end position="1404"/>
    </location>
</feature>
<dbReference type="CDD" id="cd18668">
    <property type="entry name" value="CD1_tandem_CHD5-9_like"/>
    <property type="match status" value="1"/>
</dbReference>
<feature type="compositionally biased region" description="Acidic residues" evidence="11">
    <location>
        <begin position="1405"/>
        <end position="1416"/>
    </location>
</feature>
<feature type="compositionally biased region" description="Basic and acidic residues" evidence="11">
    <location>
        <begin position="1417"/>
        <end position="1438"/>
    </location>
</feature>
<feature type="region of interest" description="Disordered" evidence="11">
    <location>
        <begin position="1520"/>
        <end position="1541"/>
    </location>
</feature>
<name>A0AAV6VW09_9ARAC</name>
<dbReference type="PANTHER" id="PTHR46850">
    <property type="entry name" value="CHROMODOMAIN-HELICASE-DNA-BINDING PROTEIN 9"/>
    <property type="match status" value="1"/>
</dbReference>
<dbReference type="Gene3D" id="3.40.50.300">
    <property type="entry name" value="P-loop containing nucleotide triphosphate hydrolases"/>
    <property type="match status" value="1"/>
</dbReference>
<feature type="compositionally biased region" description="Basic and acidic residues" evidence="11">
    <location>
        <begin position="2954"/>
        <end position="2986"/>
    </location>
</feature>
<dbReference type="InterPro" id="IPR051493">
    <property type="entry name" value="CHD"/>
</dbReference>
<feature type="region of interest" description="Disordered" evidence="11">
    <location>
        <begin position="123"/>
        <end position="145"/>
    </location>
</feature>
<evidence type="ECO:0000256" key="11">
    <source>
        <dbReference type="SAM" id="MobiDB-lite"/>
    </source>
</evidence>
<dbReference type="InterPro" id="IPR038718">
    <property type="entry name" value="SNF2-like_sf"/>
</dbReference>
<dbReference type="InterPro" id="IPR037259">
    <property type="entry name" value="BRK_sf"/>
</dbReference>
<feature type="region of interest" description="Disordered" evidence="11">
    <location>
        <begin position="833"/>
        <end position="1199"/>
    </location>
</feature>
<feature type="compositionally biased region" description="Polar residues" evidence="11">
    <location>
        <begin position="600"/>
        <end position="620"/>
    </location>
</feature>
<feature type="compositionally biased region" description="Basic residues" evidence="11">
    <location>
        <begin position="1036"/>
        <end position="1048"/>
    </location>
</feature>
<evidence type="ECO:0008006" key="17">
    <source>
        <dbReference type="Google" id="ProtNLM"/>
    </source>
</evidence>
<keyword evidence="5" id="KW-0067">ATP-binding</keyword>
<feature type="region of interest" description="Disordered" evidence="11">
    <location>
        <begin position="541"/>
        <end position="572"/>
    </location>
</feature>
<dbReference type="PROSITE" id="PS51192">
    <property type="entry name" value="HELICASE_ATP_BIND_1"/>
    <property type="match status" value="1"/>
</dbReference>
<feature type="compositionally biased region" description="Low complexity" evidence="11">
    <location>
        <begin position="1082"/>
        <end position="1098"/>
    </location>
</feature>
<keyword evidence="2" id="KW-0677">Repeat</keyword>
<dbReference type="InterPro" id="IPR014001">
    <property type="entry name" value="Helicase_ATP-bd"/>
</dbReference>
<dbReference type="GO" id="GO:0016887">
    <property type="term" value="F:ATP hydrolysis activity"/>
    <property type="evidence" value="ECO:0007669"/>
    <property type="project" value="UniProtKB-ARBA"/>
</dbReference>
<dbReference type="Pfam" id="PF07533">
    <property type="entry name" value="BRK"/>
    <property type="match status" value="1"/>
</dbReference>
<feature type="compositionally biased region" description="Acidic residues" evidence="11">
    <location>
        <begin position="2157"/>
        <end position="2166"/>
    </location>
</feature>
<dbReference type="SUPFAM" id="SSF54160">
    <property type="entry name" value="Chromo domain-like"/>
    <property type="match status" value="1"/>
</dbReference>
<dbReference type="FunFam" id="3.40.50.10810:FF:000003">
    <property type="entry name" value="chromodomain-helicase-DNA-binding protein 8 isoform X4"/>
    <property type="match status" value="1"/>
</dbReference>
<feature type="compositionally biased region" description="Low complexity" evidence="11">
    <location>
        <begin position="542"/>
        <end position="564"/>
    </location>
</feature>
<feature type="compositionally biased region" description="Basic residues" evidence="11">
    <location>
        <begin position="1013"/>
        <end position="1023"/>
    </location>
</feature>
<dbReference type="FunFam" id="3.40.50.300:FF:000015">
    <property type="entry name" value="chromodomain-helicase-DNA-binding protein 9 isoform X1"/>
    <property type="match status" value="1"/>
</dbReference>
<keyword evidence="9" id="KW-0804">Transcription</keyword>
<feature type="compositionally biased region" description="Basic residues" evidence="11">
    <location>
        <begin position="939"/>
        <end position="960"/>
    </location>
</feature>
<feature type="compositionally biased region" description="Polar residues" evidence="11">
    <location>
        <begin position="134"/>
        <end position="143"/>
    </location>
</feature>
<dbReference type="GO" id="GO:0140658">
    <property type="term" value="F:ATP-dependent chromatin remodeler activity"/>
    <property type="evidence" value="ECO:0007669"/>
    <property type="project" value="UniProtKB-ARBA"/>
</dbReference>
<feature type="compositionally biased region" description="Basic and acidic residues" evidence="11">
    <location>
        <begin position="2832"/>
        <end position="2861"/>
    </location>
</feature>
<feature type="compositionally biased region" description="Low complexity" evidence="11">
    <location>
        <begin position="3182"/>
        <end position="3195"/>
    </location>
</feature>
<feature type="compositionally biased region" description="Pro residues" evidence="11">
    <location>
        <begin position="479"/>
        <end position="488"/>
    </location>
</feature>
<keyword evidence="10" id="KW-0539">Nucleus</keyword>
<feature type="compositionally biased region" description="Polar residues" evidence="11">
    <location>
        <begin position="700"/>
        <end position="714"/>
    </location>
</feature>
<dbReference type="GO" id="GO:0005524">
    <property type="term" value="F:ATP binding"/>
    <property type="evidence" value="ECO:0007669"/>
    <property type="project" value="UniProtKB-KW"/>
</dbReference>
<feature type="region of interest" description="Disordered" evidence="11">
    <location>
        <begin position="215"/>
        <end position="286"/>
    </location>
</feature>
<feature type="compositionally biased region" description="Acidic residues" evidence="11">
    <location>
        <begin position="2862"/>
        <end position="2875"/>
    </location>
</feature>
<feature type="region of interest" description="Disordered" evidence="11">
    <location>
        <begin position="2832"/>
        <end position="3027"/>
    </location>
</feature>
<evidence type="ECO:0000313" key="15">
    <source>
        <dbReference type="EMBL" id="KAG8200734.1"/>
    </source>
</evidence>
<feature type="compositionally biased region" description="Low complexity" evidence="11">
    <location>
        <begin position="644"/>
        <end position="657"/>
    </location>
</feature>
<dbReference type="InterPro" id="IPR001650">
    <property type="entry name" value="Helicase_C-like"/>
</dbReference>
<feature type="region of interest" description="Disordered" evidence="11">
    <location>
        <begin position="379"/>
        <end position="529"/>
    </location>
</feature>
<evidence type="ECO:0000256" key="7">
    <source>
        <dbReference type="ARBA" id="ARBA00023015"/>
    </source>
</evidence>
<dbReference type="SMART" id="SM00298">
    <property type="entry name" value="CHROMO"/>
    <property type="match status" value="2"/>
</dbReference>
<dbReference type="SMART" id="SM00487">
    <property type="entry name" value="DEXDc"/>
    <property type="match status" value="1"/>
</dbReference>
<feature type="region of interest" description="Disordered" evidence="11">
    <location>
        <begin position="593"/>
        <end position="725"/>
    </location>
</feature>
<dbReference type="Pfam" id="PF00271">
    <property type="entry name" value="Helicase_C"/>
    <property type="match status" value="1"/>
</dbReference>
<reference evidence="15 16" key="1">
    <citation type="journal article" date="2022" name="Nat. Ecol. Evol.">
        <title>A masculinizing supergene underlies an exaggerated male reproductive morph in a spider.</title>
        <authorList>
            <person name="Hendrickx F."/>
            <person name="De Corte Z."/>
            <person name="Sonet G."/>
            <person name="Van Belleghem S.M."/>
            <person name="Kostlbacher S."/>
            <person name="Vangestel C."/>
        </authorList>
    </citation>
    <scope>NUCLEOTIDE SEQUENCE [LARGE SCALE GENOMIC DNA]</scope>
    <source>
        <strain evidence="15">W744_W776</strain>
    </source>
</reference>
<feature type="compositionally biased region" description="Low complexity" evidence="11">
    <location>
        <begin position="3847"/>
        <end position="3866"/>
    </location>
</feature>
<feature type="compositionally biased region" description="Basic and acidic residues" evidence="11">
    <location>
        <begin position="1342"/>
        <end position="1355"/>
    </location>
</feature>
<feature type="compositionally biased region" description="Polar residues" evidence="11">
    <location>
        <begin position="250"/>
        <end position="286"/>
    </location>
</feature>
<dbReference type="InterPro" id="IPR027417">
    <property type="entry name" value="P-loop_NTPase"/>
</dbReference>
<feature type="compositionally biased region" description="Basic and acidic residues" evidence="11">
    <location>
        <begin position="3823"/>
        <end position="3846"/>
    </location>
</feature>
<organism evidence="15 16">
    <name type="scientific">Oedothorax gibbosus</name>
    <dbReference type="NCBI Taxonomy" id="931172"/>
    <lineage>
        <taxon>Eukaryota</taxon>
        <taxon>Metazoa</taxon>
        <taxon>Ecdysozoa</taxon>
        <taxon>Arthropoda</taxon>
        <taxon>Chelicerata</taxon>
        <taxon>Arachnida</taxon>
        <taxon>Araneae</taxon>
        <taxon>Araneomorphae</taxon>
        <taxon>Entelegynae</taxon>
        <taxon>Araneoidea</taxon>
        <taxon>Linyphiidae</taxon>
        <taxon>Erigoninae</taxon>
        <taxon>Oedothorax</taxon>
    </lineage>
</organism>
<dbReference type="Pfam" id="PF23078">
    <property type="entry name" value="HTH_CHD6-9"/>
    <property type="match status" value="1"/>
</dbReference>
<dbReference type="SMART" id="SM00490">
    <property type="entry name" value="HELICc"/>
    <property type="match status" value="1"/>
</dbReference>
<dbReference type="CDD" id="cd18793">
    <property type="entry name" value="SF2_C_SNF"/>
    <property type="match status" value="1"/>
</dbReference>
<comment type="caution">
    <text evidence="15">The sequence shown here is derived from an EMBL/GenBank/DDBJ whole genome shotgun (WGS) entry which is preliminary data.</text>
</comment>
<feature type="compositionally biased region" description="Basic residues" evidence="11">
    <location>
        <begin position="3483"/>
        <end position="3492"/>
    </location>
</feature>
<gene>
    <name evidence="15" type="ORF">JTE90_022342</name>
</gene>
<feature type="region of interest" description="Disordered" evidence="11">
    <location>
        <begin position="3362"/>
        <end position="3516"/>
    </location>
</feature>
<feature type="compositionally biased region" description="Basic and acidic residues" evidence="11">
    <location>
        <begin position="1126"/>
        <end position="1137"/>
    </location>
</feature>
<feature type="region of interest" description="Disordered" evidence="11">
    <location>
        <begin position="2788"/>
        <end position="2817"/>
    </location>
</feature>
<keyword evidence="4" id="KW-0378">Hydrolase</keyword>
<evidence type="ECO:0000256" key="3">
    <source>
        <dbReference type="ARBA" id="ARBA00022741"/>
    </source>
</evidence>
<feature type="compositionally biased region" description="Pro residues" evidence="11">
    <location>
        <begin position="3365"/>
        <end position="3386"/>
    </location>
</feature>
<evidence type="ECO:0000259" key="12">
    <source>
        <dbReference type="PROSITE" id="PS50013"/>
    </source>
</evidence>
<dbReference type="InterPro" id="IPR016197">
    <property type="entry name" value="Chromo-like_dom_sf"/>
</dbReference>
<evidence type="ECO:0000256" key="9">
    <source>
        <dbReference type="ARBA" id="ARBA00023163"/>
    </source>
</evidence>
<dbReference type="Gene3D" id="1.10.10.60">
    <property type="entry name" value="Homeodomain-like"/>
    <property type="match status" value="2"/>
</dbReference>
<feature type="compositionally biased region" description="Polar residues" evidence="11">
    <location>
        <begin position="462"/>
        <end position="474"/>
    </location>
</feature>
<dbReference type="PROSITE" id="PS50013">
    <property type="entry name" value="CHROMO_2"/>
    <property type="match status" value="2"/>
</dbReference>
<feature type="region of interest" description="Disordered" evidence="11">
    <location>
        <begin position="3182"/>
        <end position="3255"/>
    </location>
</feature>
<feature type="compositionally biased region" description="Pro residues" evidence="11">
    <location>
        <begin position="3317"/>
        <end position="3340"/>
    </location>
</feature>
<evidence type="ECO:0000256" key="8">
    <source>
        <dbReference type="ARBA" id="ARBA00023125"/>
    </source>
</evidence>
<feature type="domain" description="Chromo" evidence="12">
    <location>
        <begin position="1237"/>
        <end position="1314"/>
    </location>
</feature>
<keyword evidence="3" id="KW-0547">Nucleotide-binding</keyword>
<feature type="region of interest" description="Disordered" evidence="11">
    <location>
        <begin position="1342"/>
        <end position="1471"/>
    </location>
</feature>
<dbReference type="Gene3D" id="2.40.50.40">
    <property type="match status" value="2"/>
</dbReference>
<feature type="compositionally biased region" description="Polar residues" evidence="11">
    <location>
        <begin position="4025"/>
        <end position="4042"/>
    </location>
</feature>
<dbReference type="GO" id="GO:0003677">
    <property type="term" value="F:DNA binding"/>
    <property type="evidence" value="ECO:0007669"/>
    <property type="project" value="UniProtKB-KW"/>
</dbReference>
<dbReference type="Gene3D" id="3.40.5.120">
    <property type="match status" value="1"/>
</dbReference>
<feature type="compositionally biased region" description="Basic and acidic residues" evidence="11">
    <location>
        <begin position="2904"/>
        <end position="2917"/>
    </location>
</feature>
<dbReference type="SMART" id="SM00592">
    <property type="entry name" value="BRK"/>
    <property type="match status" value="1"/>
</dbReference>
<feature type="compositionally biased region" description="Basic residues" evidence="11">
    <location>
        <begin position="2172"/>
        <end position="2182"/>
    </location>
</feature>
<dbReference type="PROSITE" id="PS51194">
    <property type="entry name" value="HELICASE_CTER"/>
    <property type="match status" value="1"/>
</dbReference>
<accession>A0AAV6VW09</accession>
<feature type="compositionally biased region" description="Polar residues" evidence="11">
    <location>
        <begin position="494"/>
        <end position="529"/>
    </location>
</feature>
<feature type="domain" description="Helicase C-terminal" evidence="14">
    <location>
        <begin position="1875"/>
        <end position="2026"/>
    </location>
</feature>
<feature type="region of interest" description="Disordered" evidence="11">
    <location>
        <begin position="2157"/>
        <end position="2194"/>
    </location>
</feature>
<evidence type="ECO:0000259" key="14">
    <source>
        <dbReference type="PROSITE" id="PS51194"/>
    </source>
</evidence>
<dbReference type="GO" id="GO:0034728">
    <property type="term" value="P:nucleosome organization"/>
    <property type="evidence" value="ECO:0007669"/>
    <property type="project" value="UniProtKB-ARBA"/>
</dbReference>
<feature type="compositionally biased region" description="Low complexity" evidence="11">
    <location>
        <begin position="4043"/>
        <end position="4057"/>
    </location>
</feature>
<evidence type="ECO:0000256" key="4">
    <source>
        <dbReference type="ARBA" id="ARBA00022801"/>
    </source>
</evidence>
<feature type="compositionally biased region" description="Acidic residues" evidence="11">
    <location>
        <begin position="2943"/>
        <end position="2953"/>
    </location>
</feature>
<dbReference type="GO" id="GO:0000791">
    <property type="term" value="C:euchromatin"/>
    <property type="evidence" value="ECO:0007669"/>
    <property type="project" value="UniProtKB-ARBA"/>
</dbReference>
<protein>
    <recommendedName>
        <fullName evidence="17">Chromodomain-helicase-DNA-binding protein 7</fullName>
    </recommendedName>
</protein>
<feature type="compositionally biased region" description="Basic and acidic residues" evidence="11">
    <location>
        <begin position="2801"/>
        <end position="2817"/>
    </location>
</feature>
<evidence type="ECO:0000256" key="5">
    <source>
        <dbReference type="ARBA" id="ARBA00022840"/>
    </source>
</evidence>
<evidence type="ECO:0000259" key="13">
    <source>
        <dbReference type="PROSITE" id="PS51192"/>
    </source>
</evidence>
<dbReference type="Pfam" id="PF00385">
    <property type="entry name" value="Chromo"/>
    <property type="match status" value="2"/>
</dbReference>
<dbReference type="PANTHER" id="PTHR46850:SF1">
    <property type="entry name" value="CHROMODOMAIN-HELICASE-DNA-BINDING PROTEIN 9"/>
    <property type="match status" value="1"/>
</dbReference>
<dbReference type="Pfam" id="PF00176">
    <property type="entry name" value="SNF2-rel_dom"/>
    <property type="match status" value="1"/>
</dbReference>
<sequence length="4084" mass="455182">MADYHMLNDGVFGVGGNDILDDTANLVNAVSYSHSPSLNTGGQGIMAQSMPSTPGQNPNVMMPGMVPMQQAQGGSGGMGLYHQGNMHGYPQNEVPQKLHQYSHYGNQMQTGNMAGQYVSGGPRLHHLGDPMSSIPDQPQQASPRTGVPGQMYQNRNMPGGHYNQQMPRNAAASQMAQGSPQYSGHYGNVQHHAMQQQHAVPQQVNQSADMWQNSMPHSQMTRPSMHASQGYGQHQMAQHAGTALNHGSMGMQQGQRPATPNQSQYMGNQDYSASHASNQQSSMQRPPVYNMNSTPVNQNGSMVGQMNNAPQSAMPQTLNSLSQADQAMAYPQGHYVGSQASTNRPHYNAAAAVGNAGHGPQQHVVGQQMMNVRPQVHQMGYSPVPSRVTSGQQHSGNVPPGSPARLQQYHNNPPFSPNQAFSPSQPSPRPANPEAATPPHLHYSNSQPHAQAPMSPQYRSPFPQQVTHSPQHMTATPPIEVPVPPPLTPERGMQASTPQSQGSYHSPSTTHLTSPGQGHSPGNTSAPSSLQHLEQMVLPRATSTGPSTTASSASPSPVVQQPSHGSGGNYYSHVANTQQQQQQHQMHLPAVAEARPQPQSPAFSQMSQPLSHHNYLNQPHTAGHLSTPAVSSVPNSQPLQPNVSTLSNSSMLSEESMPPIETSQHSAVSYGSDNSSSIPGVSAPEPDVPRSGSIPATVGPPTTSDQINQMSIAPNSAPEPALQNTAPVIPPQQQYNMMGKPPYQQNPPPVAYEVQQVQQELQQLYGMHQTPELHEKAKVLQERLRYLQSQQGNVANSTAPLTSNVTPMSPHYQRPMMYNTANTAPYGHQPMMPQQHPMHYNPQAPQPNNGPQDIAMPPSQPVMNAGGMGVPTDDLTMQDQISLDSDMSANHYPASGSEMMPTLPMQDAQDMPTDPYEMNFNDEPPPKMKKRQPKEPKPKKPKTPKAPKSPKAKKGKKGKKGSLDEVPPEMDPYQMMPDGSMPPIPEPVEGMPALPNCEASFSAPSGPEETPSKPKKAPRKRKAKETDGEPKEPKPKKPRKKPEKKGKKAKDAAVAEELPPVEMVPNDGNNNSLEQTEEENLNESTLLEDGANADAAAPADEEVSESTEADKEVKEKKSKAKSPRTTCRELIPKEQKKSPKKKLPKIALKFTSKKKKKKPLQLSDNSDMERTPPPSPKDDSSANKRRSARNTERKKYTDDIELHLTDEETIEMDFGQQTKNDGKLVQIVVDNHNEDYMVVEKILAVRNVKKELETNAGSDAENSAPADSLEVEEYYVKYKNLSYIHCEWKTLEELEKGDRRFIQKVKRFKQKKETFNFFDFLEEDPFNPDYTEVDRVLDVNEIKDYPSEEPVKAEDQSTEQETDTEAPKDDKAEDDKEQKELEGVELKDGEPAKELENGDSKVEIPETDDVPTDTEDNVSKTDESPKSEKTVIESESKEVVASQDQEATTENDTENASEAKKEETEDDANAVIEKKEGEARITRHYLVKWRALTYEESTWELEDDVDRDKIEQFMRFKEPPPKEKWKTKKRPKPSEWTQIPESPIYKGGNTLREYQLEGVNWLTFCWYNSQNCILADEMGLGKTIQSITFLNEIDKYGIPGPYLVIAPLSTIGNWQREFETWTDLNAITYHGSSPSRNMILEYEMYWKNEQGERINDVYKFQAMITTFEIILTDCMELKSIPWRCVIIDEAHRLKNRNCKLLEGLRMLNTEHRVLLTGTPLQNNVEELFSLLNFLEPTRFASTEAFLEEFGNLKTESQVDKLKALLKPMMLRRLKEDVEKSLAPKEETVVEVELTNIQKKYYRAILERNFTFLTKGNCYSNVPNLMNTMMELRKCCIHPFLINGAEEQISHDYKQQHDGYLDHLNAMVQSSGKLVLMDKLLPRLRSDGHRVLVFSQMVRCLDILEDYLVQRRYPYERIDGRVRGNLRQAAIDRFCKPDSDRFVFLLCTRAGGLGINLTAADTVIIFDSDWNPQNDLQAQARCHRIGQSKAVKVYRLICRNTYEREMFDKASLKLGLDKAVLQSMSMKDNIGGANQPMSKKEIEDLLRKGAYGALMEDDNAGDKFCEEDIDQILQRRTQVITLESGTKGSTFSKATFASASTRSDIEIDDPNFWEKWAKKANLDVDELKNRNELIVQEPRRRTQTRRFGTDDIIDLSELESSDEDDENISSRTRGGKKGKKGKGRGRDDDDFMDDLPPGNWTRAECYKMEKGLLTFGWGRWDECMALGQFRRRMTHESCEEISRTILLYCLLHYKGDEKIKSFIWDLICPNYEGEQRICKNHSESETTVEQDSLFEGFSADDKGLSAPVPRGRKGKKIKKETKTIDQIIEECEWTKEEVSNPDSLLNDEIYKRHLNRHSNKVLLRVRLLYYLRHEIIGDLHDQVFSGKSANEIPLFVPLADGEPPAPWWDQELDKSLLLGIYKHGFERYNIMRQDPLLCFLSKCGPPDGAALLAELNVNTNEDDMEDSTIHKDKEEDMEAMSPGGSENEPPKNIPNNYLQHAFEMGVIHFPSVTDVNTRVRRLVTAFQRNNKKVEIRNQQKARKIERREKFEAAIRERELKKRELQQRKWSRREEADFYRTISSFGVEYNEEKKEYNWARFRGIARLERKYDETLAEYYKCFYAMCKRVCGRELTEEEEQLAMNVEPISEERASRCLQRVDLLNKIREEILGHPELDERLKLCQPSMDLPDWWVCGKHDKDLLIGAAKHGLSRMDYHLLHDPNLCFKDVLKNYPNAKTIQIGSMTSTPLGCPSPLDIYQIDNDVSFKEEVSKKVKEELLTSADESIVKEEPIQQKLSTAELSEAEKDSTEDKEKCKEDVGEVVEAKDVVDVSEDVKDTKTIKSEDVNEDTEKTKEESPSKTDEADPVSEEIKEEPEVSDQIASTETNIDEGNKSMEVSENVEDTEVSIKEEETMAEKEPLPLAEEPMDVDSAADTSGELKIDEDAKAEDEETDIEMDVRKEDEDEKSEEKTTEDVEASIKEAPEKPTIPDEPPTEATEEKEKEDQKEDLDTDTESKSNIEPVPFPDSEESPLVKMERVIKSEIGDSGMSEKMFSKVKQEDGTFEDSLREKYNIRKMFAKDELLHSHVEDSPGCMSQNDDVMSQASFNLETEMGEPTVAQLLAFTNGTAVRWPKDKVLQIRLEHIVHAVEKNEWPIIRHTFLPTFPAVPSSSTPLTHPPVIASPVSHRASPVPSVSSHHSGEITPQATPEHTPHREAILPEISTPTPPDFNVMRKSPIQHIPPPPSLTDTTKHRRRRRRRRFEIEAERAKLRQLLSHNMQQQQQHHQQQLQHVQQFLASSGSLRNKIWDEHTIEDNNKAPPHPTVPSPAPPVPTASPTIPPPAHQNSSPRLATNLGSLDLSVKAAISPPTPFTPLPPPPKAKPEPPPAPSGGGSPSSPIDLSAGGSGGGGSSAPPPKKKEKRGKLGGSRIDALALNLQARKQQQLMQEEQHHPLADMGSMLERASEKGSKDRRGSDLGEPAPPSLSRHHAHHHMDRRMEEEETKLRKKRLQYSEESVRKASRGFDMTPAPAHSSFLNPNMASGSNRMNMGSSKSDDHPSVNNPMLDPSALMHHDFKKWIDDHPELVAANPNLVAAAAAAMAFSPVSSFPSHTELLELPEGRRRGRRPRLDPTKIDYDKVTGEENVSVINRLTGKKITGSKAPPLKYLAEWLDKNPMFDVDPKWGPLVREKGNLPNNMSKRIVTPSEKRGRRTAASLLASAHQNLVPPVTTMSFPSTAGLNPLSFANAGMLSGFPNMKFFMDPPKSSTASTTTSSASSTSSTNPPIFLPFGGLAGMGLTNPLFGFPGFNFPGMQGSSPMGAPNLPSAKEHKERDKGRGDKESSGSSRKDTPASSCATSVSMSSSTSLPSSSLPFLYPPGLLYNPLSLGGFTLPPNLPSSFSSFSQSGLVNGLGLSNPHFTTSSLALSSALTSATMTSPSIHSILSTTPSTKTLPHISPSKLLSSTAPTHFSVADLGGGGGQETDDESLKSLMGNHEDDDDDLDDAKMEIYDNPDSDKEGFRDVSGRKSPASSTGSTPVSKTPQSNNSESASIAKPSSSESAGLELTNKSRGMHDDPTSDSTDTESKHS</sequence>
<keyword evidence="6" id="KW-0156">Chromatin regulator</keyword>
<evidence type="ECO:0000313" key="16">
    <source>
        <dbReference type="Proteomes" id="UP000827092"/>
    </source>
</evidence>
<evidence type="ECO:0000256" key="1">
    <source>
        <dbReference type="ARBA" id="ARBA00004123"/>
    </source>
</evidence>
<dbReference type="InterPro" id="IPR056342">
    <property type="entry name" value="HTH_CHD6-9"/>
</dbReference>
<keyword evidence="7" id="KW-0805">Transcription regulation</keyword>
<feature type="region of interest" description="Disordered" evidence="11">
    <location>
        <begin position="3310"/>
        <end position="3350"/>
    </location>
</feature>
<evidence type="ECO:0000256" key="10">
    <source>
        <dbReference type="ARBA" id="ARBA00023242"/>
    </source>
</evidence>
<feature type="compositionally biased region" description="Low complexity" evidence="11">
    <location>
        <begin position="833"/>
        <end position="852"/>
    </location>
</feature>
<keyword evidence="16" id="KW-1185">Reference proteome</keyword>
<comment type="subcellular location">
    <subcellularLocation>
        <location evidence="1">Nucleus</location>
    </subcellularLocation>
</comment>
<feature type="domain" description="Chromo" evidence="12">
    <location>
        <begin position="1470"/>
        <end position="1518"/>
    </location>
</feature>
<feature type="compositionally biased region" description="Basic and acidic residues" evidence="11">
    <location>
        <begin position="4000"/>
        <end position="4021"/>
    </location>
</feature>
<dbReference type="InterPro" id="IPR000953">
    <property type="entry name" value="Chromo/chromo_shadow_dom"/>
</dbReference>
<proteinExistence type="predicted"/>
<dbReference type="InterPro" id="IPR023780">
    <property type="entry name" value="Chromo_domain"/>
</dbReference>
<feature type="compositionally biased region" description="Basic and acidic residues" evidence="11">
    <location>
        <begin position="3460"/>
        <end position="3473"/>
    </location>
</feature>
<dbReference type="InterPro" id="IPR006576">
    <property type="entry name" value="BRK_domain"/>
</dbReference>
<feature type="compositionally biased region" description="Polar residues" evidence="11">
    <location>
        <begin position="408"/>
        <end position="424"/>
    </location>
</feature>
<dbReference type="EMBL" id="JAFNEN010000014">
    <property type="protein sequence ID" value="KAG8200734.1"/>
    <property type="molecule type" value="Genomic_DNA"/>
</dbReference>